<evidence type="ECO:0000313" key="3">
    <source>
        <dbReference type="Proteomes" id="UP001589709"/>
    </source>
</evidence>
<organism evidence="2 3">
    <name type="scientific">Streptomyces cinereospinus</name>
    <dbReference type="NCBI Taxonomy" id="285561"/>
    <lineage>
        <taxon>Bacteria</taxon>
        <taxon>Bacillati</taxon>
        <taxon>Actinomycetota</taxon>
        <taxon>Actinomycetes</taxon>
        <taxon>Kitasatosporales</taxon>
        <taxon>Streptomycetaceae</taxon>
        <taxon>Streptomyces</taxon>
    </lineage>
</organism>
<reference evidence="2 3" key="1">
    <citation type="submission" date="2024-09" db="EMBL/GenBank/DDBJ databases">
        <authorList>
            <person name="Sun Q."/>
            <person name="Mori K."/>
        </authorList>
    </citation>
    <scope>NUCLEOTIDE SEQUENCE [LARGE SCALE GENOMIC DNA]</scope>
    <source>
        <strain evidence="2 3">JCM 6917</strain>
    </source>
</reference>
<accession>A0ABV5N0F1</accession>
<feature type="compositionally biased region" description="Basic and acidic residues" evidence="1">
    <location>
        <begin position="1"/>
        <end position="29"/>
    </location>
</feature>
<name>A0ABV5N0F1_9ACTN</name>
<evidence type="ECO:0008006" key="4">
    <source>
        <dbReference type="Google" id="ProtNLM"/>
    </source>
</evidence>
<gene>
    <name evidence="2" type="ORF">ACFF45_13040</name>
</gene>
<sequence>MTHRPSDEPLRPVRPHPETPWDRPPEPGRVDPAVLGALLRRHGWQRRGGAAGRYGRWTPPGPGASGTSLLVPESRAFPDSDDLLGEALVALSRSGSPSAREVLVGLSVPSDEIRWWRDVPDGPAGAASWTAEERLRAAARQMLLAGALATRARAGYYGARHRRAAAVMLESVLVGAATGGRRLAAFVPVDPARPLAVRLHQALYAVREAIDYRRATGGMDAFDGAVAAGVSRELTEALIALVRGTEGARITVEWAPGAGPPVGGAAPGEAVEFSPGDLPVLREAGTRYLRGEPSVPVRITGEVVRMRRSERRGEGTVRLRVLAGAEIPHVRLTLDEEDYRIAGHAHLVGLPVRVHGRLESRGGFRRLTGAFGVAPVQVDEAERDRLMKSLQENLDFFEEACGGED</sequence>
<evidence type="ECO:0000256" key="1">
    <source>
        <dbReference type="SAM" id="MobiDB-lite"/>
    </source>
</evidence>
<dbReference type="EMBL" id="JBHMCY010000020">
    <property type="protein sequence ID" value="MFB9463606.1"/>
    <property type="molecule type" value="Genomic_DNA"/>
</dbReference>
<comment type="caution">
    <text evidence="2">The sequence shown here is derived from an EMBL/GenBank/DDBJ whole genome shotgun (WGS) entry which is preliminary data.</text>
</comment>
<protein>
    <recommendedName>
        <fullName evidence="4">PE-PGRS family protein</fullName>
    </recommendedName>
</protein>
<keyword evidence="3" id="KW-1185">Reference proteome</keyword>
<dbReference type="RefSeq" id="WP_381345870.1">
    <property type="nucleotide sequence ID" value="NZ_JBHMCY010000020.1"/>
</dbReference>
<feature type="region of interest" description="Disordered" evidence="1">
    <location>
        <begin position="1"/>
        <end position="31"/>
    </location>
</feature>
<proteinExistence type="predicted"/>
<evidence type="ECO:0000313" key="2">
    <source>
        <dbReference type="EMBL" id="MFB9463606.1"/>
    </source>
</evidence>
<dbReference type="Proteomes" id="UP001589709">
    <property type="component" value="Unassembled WGS sequence"/>
</dbReference>